<dbReference type="EMBL" id="KL197713">
    <property type="protein sequence ID" value="KDQ61228.1"/>
    <property type="molecule type" value="Genomic_DNA"/>
</dbReference>
<dbReference type="AlphaFoldDB" id="A0A067Q2D6"/>
<dbReference type="InterPro" id="IPR014729">
    <property type="entry name" value="Rossmann-like_a/b/a_fold"/>
</dbReference>
<dbReference type="InParanoid" id="A0A067Q2D6"/>
<dbReference type="Pfam" id="PF20259">
    <property type="entry name" value="tRNA_Me_trans_M"/>
    <property type="match status" value="1"/>
</dbReference>
<dbReference type="NCBIfam" id="TIGR00420">
    <property type="entry name" value="trmU"/>
    <property type="match status" value="1"/>
</dbReference>
<evidence type="ECO:0000256" key="1">
    <source>
        <dbReference type="ARBA" id="ARBA00003986"/>
    </source>
</evidence>
<evidence type="ECO:0000256" key="7">
    <source>
        <dbReference type="ARBA" id="ARBA00022741"/>
    </source>
</evidence>
<evidence type="ECO:0000256" key="10">
    <source>
        <dbReference type="ARBA" id="ARBA00023157"/>
    </source>
</evidence>
<evidence type="ECO:0000256" key="8">
    <source>
        <dbReference type="ARBA" id="ARBA00022840"/>
    </source>
</evidence>
<dbReference type="GO" id="GO:0005524">
    <property type="term" value="F:ATP binding"/>
    <property type="evidence" value="ECO:0007669"/>
    <property type="project" value="UniProtKB-KW"/>
</dbReference>
<keyword evidence="4" id="KW-0820">tRNA-binding</keyword>
<dbReference type="PANTHER" id="PTHR11933:SF5">
    <property type="entry name" value="MITOCHONDRIAL TRNA-SPECIFIC 2-THIOURIDYLASE 1"/>
    <property type="match status" value="1"/>
</dbReference>
<name>A0A067Q2D6_9AGAM</name>
<keyword evidence="8" id="KW-0067">ATP-binding</keyword>
<dbReference type="Pfam" id="PF20258">
    <property type="entry name" value="tRNA_Me_trans_C"/>
    <property type="match status" value="1"/>
</dbReference>
<dbReference type="InterPro" id="IPR004506">
    <property type="entry name" value="MnmA-like"/>
</dbReference>
<keyword evidence="10" id="KW-1015">Disulfide bond</keyword>
<evidence type="ECO:0000256" key="3">
    <source>
        <dbReference type="ARBA" id="ARBA00011953"/>
    </source>
</evidence>
<evidence type="ECO:0000256" key="2">
    <source>
        <dbReference type="ARBA" id="ARBA00006191"/>
    </source>
</evidence>
<proteinExistence type="inferred from homology"/>
<keyword evidence="5" id="KW-0808">Transferase</keyword>
<dbReference type="NCBIfam" id="NF001138">
    <property type="entry name" value="PRK00143.1"/>
    <property type="match status" value="1"/>
</dbReference>
<dbReference type="Pfam" id="PF03054">
    <property type="entry name" value="tRNA_Me_trans"/>
    <property type="match status" value="1"/>
</dbReference>
<dbReference type="GO" id="GO:0005739">
    <property type="term" value="C:mitochondrion"/>
    <property type="evidence" value="ECO:0007669"/>
    <property type="project" value="TreeGrafter"/>
</dbReference>
<evidence type="ECO:0000259" key="13">
    <source>
        <dbReference type="Pfam" id="PF20259"/>
    </source>
</evidence>
<comment type="similarity">
    <text evidence="2">Belongs to the MnmA/TRMU family.</text>
</comment>
<sequence>MSGGVDSSLTARLLVERDYDLSAVFMRNWDTRDESGTDSGCEWKKDWEDVQNVCNLLRIPCEMIDLSREYWTRVFEPSLHYWESGQTPNPDVWCNRSVKFGALVDRLPPNTQWVATGHYARKSWIIPSSSSSLPFPPPRPQLLRAVDSNKDQSYYLSSIPETSLSKTLFPLGDFTKPQVREMAKKFGLPTAEREESMGICFVGEKRKFRDFLSQYITPKPGRIVDLTSGKTVGIHQGLWDFTIGQGAKIPGLPERAFVAKKNPVENIVYIVPGSDHPALYSSKIKVKDFTWIWADTPPEGFFGPDGVHIGVKYRYRSDIVGATIRRENPTNAVVAFDRPQKAIAPGQIAAVYASDWCLGCGVIVEAS</sequence>
<evidence type="ECO:0000313" key="14">
    <source>
        <dbReference type="EMBL" id="KDQ61228.1"/>
    </source>
</evidence>
<dbReference type="FunCoup" id="A0A067Q2D6">
    <property type="interactions" value="370"/>
</dbReference>
<protein>
    <recommendedName>
        <fullName evidence="3">tRNA-5-taurinomethyluridine 2-sulfurtransferase</fullName>
        <ecNumber evidence="3">2.8.1.14</ecNumber>
    </recommendedName>
</protein>
<evidence type="ECO:0000256" key="4">
    <source>
        <dbReference type="ARBA" id="ARBA00022555"/>
    </source>
</evidence>
<comment type="function">
    <text evidence="1">Catalyzes the 2-thiolation of uridine at the wobble position (U34) of mitochondrial tRNA(Lys), tRNA(Glu) and tRNA(Gln). Required for the formation of 5-taurinomethyl-2-thiouridine (tm5s2U) of mitochondrial tRNA(Lys), tRNA(Glu), and tRNA(Gln) at the wobble position. ATP is required to activate the C2 atom of the wobble base.</text>
</comment>
<dbReference type="InterPro" id="IPR046884">
    <property type="entry name" value="MnmA-like_central"/>
</dbReference>
<keyword evidence="7" id="KW-0547">Nucleotide-binding</keyword>
<feature type="domain" description="tRNA-specific 2-thiouridylase MnmA-like central" evidence="13">
    <location>
        <begin position="209"/>
        <end position="271"/>
    </location>
</feature>
<dbReference type="SUPFAM" id="SSF52402">
    <property type="entry name" value="Adenine nucleotide alpha hydrolases-like"/>
    <property type="match status" value="1"/>
</dbReference>
<keyword evidence="15" id="KW-1185">Reference proteome</keyword>
<dbReference type="STRING" id="933084.A0A067Q2D6"/>
<dbReference type="HOGENOM" id="CLU_035188_1_2_1"/>
<dbReference type="GO" id="GO:0016783">
    <property type="term" value="F:sulfurtransferase activity"/>
    <property type="evidence" value="ECO:0007669"/>
    <property type="project" value="InterPro"/>
</dbReference>
<evidence type="ECO:0000256" key="5">
    <source>
        <dbReference type="ARBA" id="ARBA00022679"/>
    </source>
</evidence>
<evidence type="ECO:0000256" key="11">
    <source>
        <dbReference type="ARBA" id="ARBA00049564"/>
    </source>
</evidence>
<dbReference type="Gene3D" id="3.40.50.620">
    <property type="entry name" value="HUPs"/>
    <property type="match status" value="1"/>
</dbReference>
<dbReference type="Gene3D" id="2.40.30.10">
    <property type="entry name" value="Translation factors"/>
    <property type="match status" value="1"/>
</dbReference>
<keyword evidence="9" id="KW-0694">RNA-binding</keyword>
<evidence type="ECO:0000313" key="15">
    <source>
        <dbReference type="Proteomes" id="UP000027265"/>
    </source>
</evidence>
<dbReference type="CDD" id="cd01998">
    <property type="entry name" value="MnmA_TRMU-like"/>
    <property type="match status" value="1"/>
</dbReference>
<organism evidence="14 15">
    <name type="scientific">Jaapia argillacea MUCL 33604</name>
    <dbReference type="NCBI Taxonomy" id="933084"/>
    <lineage>
        <taxon>Eukaryota</taxon>
        <taxon>Fungi</taxon>
        <taxon>Dikarya</taxon>
        <taxon>Basidiomycota</taxon>
        <taxon>Agaricomycotina</taxon>
        <taxon>Agaricomycetes</taxon>
        <taxon>Agaricomycetidae</taxon>
        <taxon>Jaapiales</taxon>
        <taxon>Jaapiaceae</taxon>
        <taxon>Jaapia</taxon>
    </lineage>
</organism>
<gene>
    <name evidence="14" type="ORF">JAAARDRAFT_125188</name>
</gene>
<dbReference type="GO" id="GO:0000049">
    <property type="term" value="F:tRNA binding"/>
    <property type="evidence" value="ECO:0007669"/>
    <property type="project" value="UniProtKB-KW"/>
</dbReference>
<dbReference type="Proteomes" id="UP000027265">
    <property type="component" value="Unassembled WGS sequence"/>
</dbReference>
<dbReference type="GO" id="GO:0002143">
    <property type="term" value="P:tRNA wobble position uridine thiolation"/>
    <property type="evidence" value="ECO:0007669"/>
    <property type="project" value="TreeGrafter"/>
</dbReference>
<accession>A0A067Q2D6</accession>
<dbReference type="EC" id="2.8.1.14" evidence="3"/>
<dbReference type="OrthoDB" id="3685at2759"/>
<evidence type="ECO:0000256" key="9">
    <source>
        <dbReference type="ARBA" id="ARBA00022884"/>
    </source>
</evidence>
<evidence type="ECO:0000259" key="12">
    <source>
        <dbReference type="Pfam" id="PF20258"/>
    </source>
</evidence>
<keyword evidence="6" id="KW-0819">tRNA processing</keyword>
<dbReference type="PANTHER" id="PTHR11933">
    <property type="entry name" value="TRNA 5-METHYLAMINOMETHYL-2-THIOURIDYLATE -METHYLTRANSFERASE"/>
    <property type="match status" value="1"/>
</dbReference>
<reference evidence="15" key="1">
    <citation type="journal article" date="2014" name="Proc. Natl. Acad. Sci. U.S.A.">
        <title>Extensive sampling of basidiomycete genomes demonstrates inadequacy of the white-rot/brown-rot paradigm for wood decay fungi.</title>
        <authorList>
            <person name="Riley R."/>
            <person name="Salamov A.A."/>
            <person name="Brown D.W."/>
            <person name="Nagy L.G."/>
            <person name="Floudas D."/>
            <person name="Held B.W."/>
            <person name="Levasseur A."/>
            <person name="Lombard V."/>
            <person name="Morin E."/>
            <person name="Otillar R."/>
            <person name="Lindquist E.A."/>
            <person name="Sun H."/>
            <person name="LaButti K.M."/>
            <person name="Schmutz J."/>
            <person name="Jabbour D."/>
            <person name="Luo H."/>
            <person name="Baker S.E."/>
            <person name="Pisabarro A.G."/>
            <person name="Walton J.D."/>
            <person name="Blanchette R.A."/>
            <person name="Henrissat B."/>
            <person name="Martin F."/>
            <person name="Cullen D."/>
            <person name="Hibbett D.S."/>
            <person name="Grigoriev I.V."/>
        </authorList>
    </citation>
    <scope>NUCLEOTIDE SEQUENCE [LARGE SCALE GENOMIC DNA]</scope>
    <source>
        <strain evidence="15">MUCL 33604</strain>
    </source>
</reference>
<evidence type="ECO:0000256" key="6">
    <source>
        <dbReference type="ARBA" id="ARBA00022694"/>
    </source>
</evidence>
<dbReference type="InterPro" id="IPR046885">
    <property type="entry name" value="MnmA-like_C"/>
</dbReference>
<comment type="catalytic activity">
    <reaction evidence="11">
        <text>5-taurinomethyluridine(34) in tRNA + S-sulfanyl-L-cysteinyl-[protein] + AH2 + ATP = 5-taurinomethyl-2-thiouridine(34) in tRNA + L-cysteinyl-[protein] + A + AMP + diphosphate + H(+)</text>
        <dbReference type="Rhea" id="RHEA:47040"/>
        <dbReference type="Rhea" id="RHEA-COMP:10131"/>
        <dbReference type="Rhea" id="RHEA-COMP:11726"/>
        <dbReference type="Rhea" id="RHEA-COMP:11732"/>
        <dbReference type="Rhea" id="RHEA-COMP:11733"/>
        <dbReference type="ChEBI" id="CHEBI:13193"/>
        <dbReference type="ChEBI" id="CHEBI:15378"/>
        <dbReference type="ChEBI" id="CHEBI:17499"/>
        <dbReference type="ChEBI" id="CHEBI:29950"/>
        <dbReference type="ChEBI" id="CHEBI:30616"/>
        <dbReference type="ChEBI" id="CHEBI:33019"/>
        <dbReference type="ChEBI" id="CHEBI:61963"/>
        <dbReference type="ChEBI" id="CHEBI:87171"/>
        <dbReference type="ChEBI" id="CHEBI:87172"/>
        <dbReference type="ChEBI" id="CHEBI:456215"/>
        <dbReference type="EC" id="2.8.1.14"/>
    </reaction>
</comment>
<feature type="domain" description="tRNA-specific 2-thiouridylase MnmA-like C-terminal" evidence="12">
    <location>
        <begin position="282"/>
        <end position="363"/>
    </location>
</feature>
<dbReference type="Gene3D" id="2.30.30.280">
    <property type="entry name" value="Adenine nucleotide alpha hydrolases-like domains"/>
    <property type="match status" value="1"/>
</dbReference>
<dbReference type="FunFam" id="2.30.30.280:FF:000001">
    <property type="entry name" value="tRNA-specific 2-thiouridylase MnmA"/>
    <property type="match status" value="1"/>
</dbReference>
<dbReference type="InterPro" id="IPR023382">
    <property type="entry name" value="MnmA-like_central_sf"/>
</dbReference>